<evidence type="ECO:0000313" key="2">
    <source>
        <dbReference type="EMBL" id="SVA53042.1"/>
    </source>
</evidence>
<dbReference type="EMBL" id="UINC01012103">
    <property type="protein sequence ID" value="SVA53042.1"/>
    <property type="molecule type" value="Genomic_DNA"/>
</dbReference>
<dbReference type="AlphaFoldDB" id="A0A381WKS2"/>
<feature type="region of interest" description="Disordered" evidence="1">
    <location>
        <begin position="1"/>
        <end position="22"/>
    </location>
</feature>
<gene>
    <name evidence="2" type="ORF">METZ01_LOCUS105896</name>
</gene>
<evidence type="ECO:0000256" key="1">
    <source>
        <dbReference type="SAM" id="MobiDB-lite"/>
    </source>
</evidence>
<protein>
    <submittedName>
        <fullName evidence="2">Uncharacterized protein</fullName>
    </submittedName>
</protein>
<proteinExistence type="predicted"/>
<sequence>MTKTRSNEGAFLVSETPPSRSHRGGVLVAVVVWLAGPMTNPTHGPSASSLGTWNLVWNFGRSFTGFPASMTSSA</sequence>
<reference evidence="2" key="1">
    <citation type="submission" date="2018-05" db="EMBL/GenBank/DDBJ databases">
        <authorList>
            <person name="Lanie J.A."/>
            <person name="Ng W.-L."/>
            <person name="Kazmierczak K.M."/>
            <person name="Andrzejewski T.M."/>
            <person name="Davidsen T.M."/>
            <person name="Wayne K.J."/>
            <person name="Tettelin H."/>
            <person name="Glass J.I."/>
            <person name="Rusch D."/>
            <person name="Podicherti R."/>
            <person name="Tsui H.-C.T."/>
            <person name="Winkler M.E."/>
        </authorList>
    </citation>
    <scope>NUCLEOTIDE SEQUENCE</scope>
</reference>
<accession>A0A381WKS2</accession>
<name>A0A381WKS2_9ZZZZ</name>
<organism evidence="2">
    <name type="scientific">marine metagenome</name>
    <dbReference type="NCBI Taxonomy" id="408172"/>
    <lineage>
        <taxon>unclassified sequences</taxon>
        <taxon>metagenomes</taxon>
        <taxon>ecological metagenomes</taxon>
    </lineage>
</organism>